<dbReference type="AlphaFoldDB" id="A0AAD6Z1F7"/>
<protein>
    <submittedName>
        <fullName evidence="1">Uncharacterized protein</fullName>
    </submittedName>
</protein>
<reference evidence="1" key="1">
    <citation type="submission" date="2023-03" db="EMBL/GenBank/DDBJ databases">
        <title>Massive genome expansion in bonnet fungi (Mycena s.s.) driven by repeated elements and novel gene families across ecological guilds.</title>
        <authorList>
            <consortium name="Lawrence Berkeley National Laboratory"/>
            <person name="Harder C.B."/>
            <person name="Miyauchi S."/>
            <person name="Viragh M."/>
            <person name="Kuo A."/>
            <person name="Thoen E."/>
            <person name="Andreopoulos B."/>
            <person name="Lu D."/>
            <person name="Skrede I."/>
            <person name="Drula E."/>
            <person name="Henrissat B."/>
            <person name="Morin E."/>
            <person name="Kohler A."/>
            <person name="Barry K."/>
            <person name="LaButti K."/>
            <person name="Morin E."/>
            <person name="Salamov A."/>
            <person name="Lipzen A."/>
            <person name="Mereny Z."/>
            <person name="Hegedus B."/>
            <person name="Baldrian P."/>
            <person name="Stursova M."/>
            <person name="Weitz H."/>
            <person name="Taylor A."/>
            <person name="Grigoriev I.V."/>
            <person name="Nagy L.G."/>
            <person name="Martin F."/>
            <person name="Kauserud H."/>
        </authorList>
    </citation>
    <scope>NUCLEOTIDE SEQUENCE</scope>
    <source>
        <strain evidence="1">CBHHK002</strain>
    </source>
</reference>
<comment type="caution">
    <text evidence="1">The sequence shown here is derived from an EMBL/GenBank/DDBJ whole genome shotgun (WGS) entry which is preliminary data.</text>
</comment>
<keyword evidence="2" id="KW-1185">Reference proteome</keyword>
<proteinExistence type="predicted"/>
<accession>A0AAD6Z1F7</accession>
<organism evidence="1 2">
    <name type="scientific">Mycena albidolilacea</name>
    <dbReference type="NCBI Taxonomy" id="1033008"/>
    <lineage>
        <taxon>Eukaryota</taxon>
        <taxon>Fungi</taxon>
        <taxon>Dikarya</taxon>
        <taxon>Basidiomycota</taxon>
        <taxon>Agaricomycotina</taxon>
        <taxon>Agaricomycetes</taxon>
        <taxon>Agaricomycetidae</taxon>
        <taxon>Agaricales</taxon>
        <taxon>Marasmiineae</taxon>
        <taxon>Mycenaceae</taxon>
        <taxon>Mycena</taxon>
    </lineage>
</organism>
<sequence length="399" mass="43016">MAKLRSTAFIFVPSWPYHLASSFDDLNPFCSQFPGGDTIFPSPPNSYAKEPAGAQHTFAVELGDIEFAATRWTRGIVNLYSVLSSLLKPNYHTYPALLPSDLSARIKGLCTGISLPLSTTSAVPVSESTPLPAADPSAYEPQDLCPLRPLLRPRPSCPASPLPLLCAHVPSGPHAAAASTYVLQHLFPLRPPMRPFPASTPPRLPVPSRLTPHRRLLGPSCLPAFYAIATLLPPQRLRLHRLPARIRAATPVPSSLAAASTPHAHVVVSPWRSPRSAHASRPRPVATLPPCPLRVTRLAIPRRPLSLRPLLTSQHPPAVSVPADPAPHVTQPHPALVPHTRPVGHSPPRPLRVPALPHIHTAAVPSRPLLRASRPASTHARLRAPVLAPARYRLFATSP</sequence>
<gene>
    <name evidence="1" type="ORF">DFH08DRAFT_986550</name>
</gene>
<dbReference type="Proteomes" id="UP001218218">
    <property type="component" value="Unassembled WGS sequence"/>
</dbReference>
<evidence type="ECO:0000313" key="1">
    <source>
        <dbReference type="EMBL" id="KAJ7303468.1"/>
    </source>
</evidence>
<evidence type="ECO:0000313" key="2">
    <source>
        <dbReference type="Proteomes" id="UP001218218"/>
    </source>
</evidence>
<dbReference type="EMBL" id="JARIHO010000106">
    <property type="protein sequence ID" value="KAJ7303468.1"/>
    <property type="molecule type" value="Genomic_DNA"/>
</dbReference>
<name>A0AAD6Z1F7_9AGAR</name>